<dbReference type="PATRIC" id="fig|1116472.3.peg.3269"/>
<gene>
    <name evidence="3" type="ORF">MGMO_125c00140</name>
</gene>
<dbReference type="RefSeq" id="WP_023495912.1">
    <property type="nucleotide sequence ID" value="NZ_AYLO01000117.1"/>
</dbReference>
<dbReference type="CDD" id="cd05233">
    <property type="entry name" value="SDR_c"/>
    <property type="match status" value="1"/>
</dbReference>
<dbReference type="Pfam" id="PF00106">
    <property type="entry name" value="adh_short"/>
    <property type="match status" value="1"/>
</dbReference>
<evidence type="ECO:0000256" key="1">
    <source>
        <dbReference type="ARBA" id="ARBA00006484"/>
    </source>
</evidence>
<dbReference type="OrthoDB" id="9810734at2"/>
<dbReference type="PANTHER" id="PTHR42901:SF1">
    <property type="entry name" value="ALCOHOL DEHYDROGENASE"/>
    <property type="match status" value="1"/>
</dbReference>
<dbReference type="InterPro" id="IPR020904">
    <property type="entry name" value="Sc_DH/Rdtase_CS"/>
</dbReference>
<proteinExistence type="inferred from homology"/>
<evidence type="ECO:0000313" key="3">
    <source>
        <dbReference type="EMBL" id="ESS70140.1"/>
    </source>
</evidence>
<evidence type="ECO:0000256" key="2">
    <source>
        <dbReference type="ARBA" id="ARBA00023002"/>
    </source>
</evidence>
<dbReference type="GO" id="GO:0016491">
    <property type="term" value="F:oxidoreductase activity"/>
    <property type="evidence" value="ECO:0007669"/>
    <property type="project" value="UniProtKB-KW"/>
</dbReference>
<dbReference type="SUPFAM" id="SSF51735">
    <property type="entry name" value="NAD(P)-binding Rossmann-fold domains"/>
    <property type="match status" value="1"/>
</dbReference>
<dbReference type="AlphaFoldDB" id="V5BA54"/>
<organism evidence="3 4">
    <name type="scientific">Methyloglobulus morosus KoM1</name>
    <dbReference type="NCBI Taxonomy" id="1116472"/>
    <lineage>
        <taxon>Bacteria</taxon>
        <taxon>Pseudomonadati</taxon>
        <taxon>Pseudomonadota</taxon>
        <taxon>Gammaproteobacteria</taxon>
        <taxon>Methylococcales</taxon>
        <taxon>Methylococcaceae</taxon>
        <taxon>Methyloglobulus</taxon>
    </lineage>
</organism>
<dbReference type="PROSITE" id="PS00061">
    <property type="entry name" value="ADH_SHORT"/>
    <property type="match status" value="1"/>
</dbReference>
<dbReference type="PRINTS" id="PR00081">
    <property type="entry name" value="GDHRDH"/>
</dbReference>
<dbReference type="Proteomes" id="UP000017842">
    <property type="component" value="Unassembled WGS sequence"/>
</dbReference>
<reference evidence="3 4" key="1">
    <citation type="journal article" date="2013" name="Genome Announc.">
        <title>Draft Genome Sequence of the Methanotrophic Gammaproteobacterium Methyloglobulus morosus DSM 22980 Strain KoM1.</title>
        <authorList>
            <person name="Poehlein A."/>
            <person name="Deutzmann J.S."/>
            <person name="Daniel R."/>
            <person name="Simeonova D.D."/>
        </authorList>
    </citation>
    <scope>NUCLEOTIDE SEQUENCE [LARGE SCALE GENOMIC DNA]</scope>
    <source>
        <strain evidence="3 4">KoM1</strain>
    </source>
</reference>
<comment type="caution">
    <text evidence="3">The sequence shown here is derived from an EMBL/GenBank/DDBJ whole genome shotgun (WGS) entry which is preliminary data.</text>
</comment>
<sequence length="249" mass="27294">MYGLKRTVLVTGASSGIGRAIARNLLQQGHEVIGVTRDCSKFKHKRQNFHPVRLDLSQLPKLPQKIRELEQKFPALDAVIFSAGAGQFGSLEEFSYAQIEALMALNFTSAVFLTRALLPSLKRKARGDLIYIGSEAALKGSRKGTIYCASKFALRGFTQALREECSPSQVRVCLINPGMVLTPFFDPLSFAPGDDKSNYLIPEDVADAVSYVINARAQMVIDEINLNPASKVVNKKPPSRAGEGRGEEH</sequence>
<accession>V5BA54</accession>
<dbReference type="InterPro" id="IPR002347">
    <property type="entry name" value="SDR_fam"/>
</dbReference>
<keyword evidence="4" id="KW-1185">Reference proteome</keyword>
<protein>
    <submittedName>
        <fullName evidence="3">Short-chain dehydrogenase/reductase SDR</fullName>
    </submittedName>
</protein>
<evidence type="ECO:0000313" key="4">
    <source>
        <dbReference type="Proteomes" id="UP000017842"/>
    </source>
</evidence>
<name>V5BA54_9GAMM</name>
<dbReference type="EMBL" id="AYLO01000117">
    <property type="protein sequence ID" value="ESS70140.1"/>
    <property type="molecule type" value="Genomic_DNA"/>
</dbReference>
<comment type="similarity">
    <text evidence="1">Belongs to the short-chain dehydrogenases/reductases (SDR) family.</text>
</comment>
<keyword evidence="2" id="KW-0560">Oxidoreductase</keyword>
<dbReference type="InterPro" id="IPR036291">
    <property type="entry name" value="NAD(P)-bd_dom_sf"/>
</dbReference>
<dbReference type="STRING" id="1116472.MGMO_125c00140"/>
<dbReference type="PANTHER" id="PTHR42901">
    <property type="entry name" value="ALCOHOL DEHYDROGENASE"/>
    <property type="match status" value="1"/>
</dbReference>
<dbReference type="Gene3D" id="3.40.50.720">
    <property type="entry name" value="NAD(P)-binding Rossmann-like Domain"/>
    <property type="match status" value="1"/>
</dbReference>
<dbReference type="eggNOG" id="COG4221">
    <property type="taxonomic scope" value="Bacteria"/>
</dbReference>